<evidence type="ECO:0000256" key="8">
    <source>
        <dbReference type="ARBA" id="ARBA00023154"/>
    </source>
</evidence>
<dbReference type="InterPro" id="IPR023940">
    <property type="entry name" value="DHDPR_bac"/>
</dbReference>
<feature type="active site" description="Proton donor" evidence="13">
    <location>
        <position position="159"/>
    </location>
</feature>
<dbReference type="EMBL" id="JAFJZZ010000008">
    <property type="protein sequence ID" value="MBN7774345.1"/>
    <property type="molecule type" value="Genomic_DNA"/>
</dbReference>
<dbReference type="GO" id="GO:0051287">
    <property type="term" value="F:NAD binding"/>
    <property type="evidence" value="ECO:0007669"/>
    <property type="project" value="UniProtKB-UniRule"/>
</dbReference>
<dbReference type="SUPFAM" id="SSF55347">
    <property type="entry name" value="Glyceraldehyde-3-phosphate dehydrogenase-like, C-terminal domain"/>
    <property type="match status" value="1"/>
</dbReference>
<evidence type="ECO:0000256" key="13">
    <source>
        <dbReference type="HAMAP-Rule" id="MF_00102"/>
    </source>
</evidence>
<dbReference type="GO" id="GO:0050661">
    <property type="term" value="F:NADP binding"/>
    <property type="evidence" value="ECO:0007669"/>
    <property type="project" value="UniProtKB-UniRule"/>
</dbReference>
<comment type="similarity">
    <text evidence="1 13">Belongs to the DapB family.</text>
</comment>
<dbReference type="Proteomes" id="UP000664545">
    <property type="component" value="Unassembled WGS sequence"/>
</dbReference>
<comment type="pathway">
    <text evidence="9 13">Amino-acid biosynthesis; L-lysine biosynthesis via DAP pathway; (S)-tetrahydrodipicolinate from L-aspartate: step 4/4.</text>
</comment>
<evidence type="ECO:0000256" key="1">
    <source>
        <dbReference type="ARBA" id="ARBA00006642"/>
    </source>
</evidence>
<dbReference type="Pfam" id="PF01113">
    <property type="entry name" value="DapB_N"/>
    <property type="match status" value="1"/>
</dbReference>
<feature type="binding site" evidence="13">
    <location>
        <begin position="165"/>
        <end position="166"/>
    </location>
    <ligand>
        <name>(S)-2,3,4,5-tetrahydrodipicolinate</name>
        <dbReference type="ChEBI" id="CHEBI:16845"/>
    </ligand>
</feature>
<comment type="function">
    <text evidence="13">Catalyzes the conversion of 4-hydroxy-tetrahydrodipicolinate (HTPA) to tetrahydrodipicolinate.</text>
</comment>
<keyword evidence="8 13" id="KW-0457">Lysine biosynthesis</keyword>
<keyword evidence="4 13" id="KW-0521">NADP</keyword>
<dbReference type="HAMAP" id="MF_00102">
    <property type="entry name" value="DapB"/>
    <property type="match status" value="1"/>
</dbReference>
<dbReference type="PIRSF" id="PIRSF000161">
    <property type="entry name" value="DHPR"/>
    <property type="match status" value="1"/>
</dbReference>
<keyword evidence="6 13" id="KW-0560">Oxidoreductase</keyword>
<feature type="binding site" evidence="13">
    <location>
        <position position="37"/>
    </location>
    <ligand>
        <name>NADP(+)</name>
        <dbReference type="ChEBI" id="CHEBI:58349"/>
    </ligand>
</feature>
<dbReference type="EC" id="1.17.1.8" evidence="10 13"/>
<evidence type="ECO:0000256" key="3">
    <source>
        <dbReference type="ARBA" id="ARBA00022605"/>
    </source>
</evidence>
<sequence length="249" mass="26511">MKVIVTGPKGKMGSLIVKAAHENEKVELVGVVGPKERSYIGQDAGVVTGLGMPIGVLVYDNIEEIIDDCDVVIDFSTVTLSMEVLAACIKHKKALVCGTTGFTKEQEQQFLEGSGQAPLLKAANTSYVTNVMKKLLALAAEALGDKAKIDIIDMHDAKKVDAPSGTSKDFAIEMAEASGKSLDEITHHSVRSGDISSYHNVVFGCMGERLEITHNAYNFGCYAIGAVDAALFLEGKPNGLYSMQDVIGI</sequence>
<dbReference type="PANTHER" id="PTHR20836">
    <property type="entry name" value="DIHYDRODIPICOLINATE REDUCTASE"/>
    <property type="match status" value="1"/>
</dbReference>
<dbReference type="GO" id="GO:0005829">
    <property type="term" value="C:cytosol"/>
    <property type="evidence" value="ECO:0007669"/>
    <property type="project" value="TreeGrafter"/>
</dbReference>
<name>A0A939DAV4_CLOAM</name>
<keyword evidence="2 13" id="KW-0963">Cytoplasm</keyword>
<comment type="caution">
    <text evidence="13">Was originally thought to be a dihydrodipicolinate reductase (DHDPR), catalyzing the conversion of dihydrodipicolinate to tetrahydrodipicolinate. However, it was shown in E.coli that the substrate of the enzymatic reaction is not dihydrodipicolinate (DHDP) but in fact (2S,4S)-4-hydroxy-2,3,4,5-tetrahydrodipicolinic acid (HTPA), the product released by the DapA-catalyzed reaction.</text>
</comment>
<evidence type="ECO:0000256" key="11">
    <source>
        <dbReference type="ARBA" id="ARBA00049080"/>
    </source>
</evidence>
<comment type="catalytic activity">
    <reaction evidence="12 13">
        <text>(S)-2,3,4,5-tetrahydrodipicolinate + NAD(+) + H2O = (2S,4S)-4-hydroxy-2,3,4,5-tetrahydrodipicolinate + NADH + H(+)</text>
        <dbReference type="Rhea" id="RHEA:35323"/>
        <dbReference type="ChEBI" id="CHEBI:15377"/>
        <dbReference type="ChEBI" id="CHEBI:15378"/>
        <dbReference type="ChEBI" id="CHEBI:16845"/>
        <dbReference type="ChEBI" id="CHEBI:57540"/>
        <dbReference type="ChEBI" id="CHEBI:57945"/>
        <dbReference type="ChEBI" id="CHEBI:67139"/>
        <dbReference type="EC" id="1.17.1.8"/>
    </reaction>
</comment>
<dbReference type="InterPro" id="IPR022663">
    <property type="entry name" value="DapB_C"/>
</dbReference>
<evidence type="ECO:0000256" key="2">
    <source>
        <dbReference type="ARBA" id="ARBA00022490"/>
    </source>
</evidence>
<gene>
    <name evidence="13 16" type="primary">dapB</name>
    <name evidence="16" type="ORF">JYB65_13345</name>
</gene>
<dbReference type="InterPro" id="IPR036291">
    <property type="entry name" value="NAD(P)-bd_dom_sf"/>
</dbReference>
<feature type="binding site" evidence="13">
    <location>
        <begin position="7"/>
        <end position="12"/>
    </location>
    <ligand>
        <name>NAD(+)</name>
        <dbReference type="ChEBI" id="CHEBI:57540"/>
    </ligand>
</feature>
<organism evidence="16 17">
    <name type="scientific">Clostridium aminobutyricum</name>
    <dbReference type="NCBI Taxonomy" id="33953"/>
    <lineage>
        <taxon>Bacteria</taxon>
        <taxon>Bacillati</taxon>
        <taxon>Bacillota</taxon>
        <taxon>Clostridia</taxon>
        <taxon>Eubacteriales</taxon>
        <taxon>Clostridiaceae</taxon>
        <taxon>Clostridium</taxon>
    </lineage>
</organism>
<keyword evidence="5 13" id="KW-0220">Diaminopimelate biosynthesis</keyword>
<dbReference type="GO" id="GO:0008839">
    <property type="term" value="F:4-hydroxy-tetrahydrodipicolinate reductase"/>
    <property type="evidence" value="ECO:0007669"/>
    <property type="project" value="UniProtKB-UniRule"/>
</dbReference>
<evidence type="ECO:0000256" key="12">
    <source>
        <dbReference type="ARBA" id="ARBA00049396"/>
    </source>
</evidence>
<keyword evidence="3 13" id="KW-0028">Amino-acid biosynthesis</keyword>
<dbReference type="Gene3D" id="3.30.360.10">
    <property type="entry name" value="Dihydrodipicolinate Reductase, domain 2"/>
    <property type="match status" value="1"/>
</dbReference>
<dbReference type="PROSITE" id="PS01298">
    <property type="entry name" value="DAPB"/>
    <property type="match status" value="1"/>
</dbReference>
<evidence type="ECO:0000313" key="16">
    <source>
        <dbReference type="EMBL" id="MBN7774345.1"/>
    </source>
</evidence>
<dbReference type="SUPFAM" id="SSF51735">
    <property type="entry name" value="NAD(P)-binding Rossmann-fold domains"/>
    <property type="match status" value="1"/>
</dbReference>
<dbReference type="PANTHER" id="PTHR20836:SF0">
    <property type="entry name" value="4-HYDROXY-TETRAHYDRODIPICOLINATE REDUCTASE 1, CHLOROPLASTIC-RELATED"/>
    <property type="match status" value="1"/>
</dbReference>
<keyword evidence="7 13" id="KW-0520">NAD</keyword>
<evidence type="ECO:0000256" key="9">
    <source>
        <dbReference type="ARBA" id="ARBA00037922"/>
    </source>
</evidence>
<feature type="binding site" evidence="13">
    <location>
        <begin position="122"/>
        <end position="125"/>
    </location>
    <ligand>
        <name>NAD(+)</name>
        <dbReference type="ChEBI" id="CHEBI:57540"/>
    </ligand>
</feature>
<dbReference type="InterPro" id="IPR022664">
    <property type="entry name" value="DapB_N_CS"/>
</dbReference>
<protein>
    <recommendedName>
        <fullName evidence="10 13">4-hydroxy-tetrahydrodipicolinate reductase</fullName>
        <shortName evidence="13">HTPA reductase</shortName>
        <ecNumber evidence="10 13">1.17.1.8</ecNumber>
    </recommendedName>
</protein>
<evidence type="ECO:0000256" key="7">
    <source>
        <dbReference type="ARBA" id="ARBA00023027"/>
    </source>
</evidence>
<dbReference type="GO" id="GO:0019877">
    <property type="term" value="P:diaminopimelate biosynthetic process"/>
    <property type="evidence" value="ECO:0007669"/>
    <property type="project" value="UniProtKB-UniRule"/>
</dbReference>
<evidence type="ECO:0000313" key="17">
    <source>
        <dbReference type="Proteomes" id="UP000664545"/>
    </source>
</evidence>
<evidence type="ECO:0000256" key="6">
    <source>
        <dbReference type="ARBA" id="ARBA00023002"/>
    </source>
</evidence>
<feature type="binding site" evidence="13">
    <location>
        <position position="36"/>
    </location>
    <ligand>
        <name>NAD(+)</name>
        <dbReference type="ChEBI" id="CHEBI:57540"/>
    </ligand>
</feature>
<accession>A0A939DAV4</accession>
<evidence type="ECO:0000259" key="14">
    <source>
        <dbReference type="Pfam" id="PF01113"/>
    </source>
</evidence>
<feature type="active site" description="Proton donor/acceptor" evidence="13">
    <location>
        <position position="155"/>
    </location>
</feature>
<comment type="caution">
    <text evidence="16">The sequence shown here is derived from an EMBL/GenBank/DDBJ whole genome shotgun (WGS) entry which is preliminary data.</text>
</comment>
<dbReference type="GO" id="GO:0009089">
    <property type="term" value="P:lysine biosynthetic process via diaminopimelate"/>
    <property type="evidence" value="ECO:0007669"/>
    <property type="project" value="UniProtKB-UniRule"/>
</dbReference>
<comment type="caution">
    <text evidence="13">Lacks conserved residue(s) required for the propagation of feature annotation.</text>
</comment>
<dbReference type="CDD" id="cd02274">
    <property type="entry name" value="DHDPR_N"/>
    <property type="match status" value="1"/>
</dbReference>
<feature type="domain" description="Dihydrodipicolinate reductase N-terminal" evidence="14">
    <location>
        <begin position="1"/>
        <end position="124"/>
    </location>
</feature>
<dbReference type="InterPro" id="IPR000846">
    <property type="entry name" value="DapB_N"/>
</dbReference>
<reference evidence="16" key="1">
    <citation type="submission" date="2021-02" db="EMBL/GenBank/DDBJ databases">
        <title>Abyssanaerobacter marinus gen.nov., sp., nov, anaerobic bacterium isolated from the Onnuri vent field of Indian Ocean and suggestion of Mogibacteriaceae fam. nov., and proposal of reclassification of ambiguous this family's genus member.</title>
        <authorList>
            <person name="Kim Y.J."/>
            <person name="Yang J.-A."/>
        </authorList>
    </citation>
    <scope>NUCLEOTIDE SEQUENCE</scope>
    <source>
        <strain evidence="16">DSM 2634</strain>
    </source>
</reference>
<proteinExistence type="inferred from homology"/>
<dbReference type="AlphaFoldDB" id="A0A939DAV4"/>
<comment type="catalytic activity">
    <reaction evidence="11 13">
        <text>(S)-2,3,4,5-tetrahydrodipicolinate + NADP(+) + H2O = (2S,4S)-4-hydroxy-2,3,4,5-tetrahydrodipicolinate + NADPH + H(+)</text>
        <dbReference type="Rhea" id="RHEA:35331"/>
        <dbReference type="ChEBI" id="CHEBI:15377"/>
        <dbReference type="ChEBI" id="CHEBI:15378"/>
        <dbReference type="ChEBI" id="CHEBI:16845"/>
        <dbReference type="ChEBI" id="CHEBI:57783"/>
        <dbReference type="ChEBI" id="CHEBI:58349"/>
        <dbReference type="ChEBI" id="CHEBI:67139"/>
        <dbReference type="EC" id="1.17.1.8"/>
    </reaction>
</comment>
<evidence type="ECO:0000256" key="4">
    <source>
        <dbReference type="ARBA" id="ARBA00022857"/>
    </source>
</evidence>
<dbReference type="GO" id="GO:0016726">
    <property type="term" value="F:oxidoreductase activity, acting on CH or CH2 groups, NAD or NADP as acceptor"/>
    <property type="evidence" value="ECO:0007669"/>
    <property type="project" value="UniProtKB-UniRule"/>
</dbReference>
<dbReference type="Gene3D" id="3.40.50.720">
    <property type="entry name" value="NAD(P)-binding Rossmann-like Domain"/>
    <property type="match status" value="1"/>
</dbReference>
<dbReference type="NCBIfam" id="TIGR00036">
    <property type="entry name" value="dapB"/>
    <property type="match status" value="1"/>
</dbReference>
<comment type="subunit">
    <text evidence="13">Homotetramer.</text>
</comment>
<evidence type="ECO:0000259" key="15">
    <source>
        <dbReference type="Pfam" id="PF05173"/>
    </source>
</evidence>
<evidence type="ECO:0000256" key="10">
    <source>
        <dbReference type="ARBA" id="ARBA00038983"/>
    </source>
</evidence>
<feature type="domain" description="Dihydrodipicolinate reductase C-terminal" evidence="15">
    <location>
        <begin position="130"/>
        <end position="247"/>
    </location>
</feature>
<keyword evidence="17" id="KW-1185">Reference proteome</keyword>
<dbReference type="Pfam" id="PF05173">
    <property type="entry name" value="DapB_C"/>
    <property type="match status" value="1"/>
</dbReference>
<comment type="subcellular location">
    <subcellularLocation>
        <location evidence="13">Cytoplasm</location>
    </subcellularLocation>
</comment>
<feature type="binding site" evidence="13">
    <location>
        <begin position="98"/>
        <end position="100"/>
    </location>
    <ligand>
        <name>NAD(+)</name>
        <dbReference type="ChEBI" id="CHEBI:57540"/>
    </ligand>
</feature>
<evidence type="ECO:0000256" key="5">
    <source>
        <dbReference type="ARBA" id="ARBA00022915"/>
    </source>
</evidence>